<dbReference type="Gene3D" id="2.60.120.10">
    <property type="entry name" value="Jelly Rolls"/>
    <property type="match status" value="1"/>
</dbReference>
<dbReference type="InterPro" id="IPR050204">
    <property type="entry name" value="AraC_XylS_family_regulators"/>
</dbReference>
<dbReference type="SUPFAM" id="SSF46689">
    <property type="entry name" value="Homeodomain-like"/>
    <property type="match status" value="2"/>
</dbReference>
<proteinExistence type="predicted"/>
<dbReference type="PROSITE" id="PS01124">
    <property type="entry name" value="HTH_ARAC_FAMILY_2"/>
    <property type="match status" value="1"/>
</dbReference>
<dbReference type="AlphaFoldDB" id="A0A402D699"/>
<dbReference type="SMART" id="SM00342">
    <property type="entry name" value="HTH_ARAC"/>
    <property type="match status" value="1"/>
</dbReference>
<evidence type="ECO:0000256" key="2">
    <source>
        <dbReference type="ARBA" id="ARBA00023125"/>
    </source>
</evidence>
<keyword evidence="2" id="KW-0238">DNA-binding</keyword>
<organism evidence="4 5">
    <name type="scientific">Capsulimonas corticalis</name>
    <dbReference type="NCBI Taxonomy" id="2219043"/>
    <lineage>
        <taxon>Bacteria</taxon>
        <taxon>Bacillati</taxon>
        <taxon>Armatimonadota</taxon>
        <taxon>Armatimonadia</taxon>
        <taxon>Capsulimonadales</taxon>
        <taxon>Capsulimonadaceae</taxon>
        <taxon>Capsulimonas</taxon>
    </lineage>
</organism>
<dbReference type="InterPro" id="IPR009057">
    <property type="entry name" value="Homeodomain-like_sf"/>
</dbReference>
<dbReference type="InterPro" id="IPR011051">
    <property type="entry name" value="RmlC_Cupin_sf"/>
</dbReference>
<dbReference type="KEGG" id="ccot:CCAX7_41010"/>
<evidence type="ECO:0000313" key="4">
    <source>
        <dbReference type="EMBL" id="BDI32050.1"/>
    </source>
</evidence>
<keyword evidence="3" id="KW-0804">Transcription</keyword>
<reference evidence="4 5" key="1">
    <citation type="journal article" date="2019" name="Int. J. Syst. Evol. Microbiol.">
        <title>Capsulimonas corticalis gen. nov., sp. nov., an aerobic capsulated bacterium, of a novel bacterial order, Capsulimonadales ord. nov., of the class Armatimonadia of the phylum Armatimonadetes.</title>
        <authorList>
            <person name="Li J."/>
            <person name="Kudo C."/>
            <person name="Tonouchi A."/>
        </authorList>
    </citation>
    <scope>NUCLEOTIDE SEQUENCE [LARGE SCALE GENOMIC DNA]</scope>
    <source>
        <strain evidence="4 5">AX-7</strain>
    </source>
</reference>
<dbReference type="InterPro" id="IPR003313">
    <property type="entry name" value="AraC-bd"/>
</dbReference>
<keyword evidence="5" id="KW-1185">Reference proteome</keyword>
<name>A0A402D699_9BACT</name>
<dbReference type="Gene3D" id="1.10.10.60">
    <property type="entry name" value="Homeodomain-like"/>
    <property type="match status" value="2"/>
</dbReference>
<accession>A0A402D699</accession>
<keyword evidence="1" id="KW-0805">Transcription regulation</keyword>
<dbReference type="PANTHER" id="PTHR46796:SF6">
    <property type="entry name" value="ARAC SUBFAMILY"/>
    <property type="match status" value="1"/>
</dbReference>
<dbReference type="InterPro" id="IPR018060">
    <property type="entry name" value="HTH_AraC"/>
</dbReference>
<protein>
    <submittedName>
        <fullName evidence="4">AraC family transcriptional regulator</fullName>
    </submittedName>
</protein>
<dbReference type="OrthoDB" id="345413at2"/>
<dbReference type="Pfam" id="PF12833">
    <property type="entry name" value="HTH_18"/>
    <property type="match status" value="1"/>
</dbReference>
<gene>
    <name evidence="4" type="ORF">CCAX7_41010</name>
</gene>
<dbReference type="EMBL" id="AP025739">
    <property type="protein sequence ID" value="BDI32050.1"/>
    <property type="molecule type" value="Genomic_DNA"/>
</dbReference>
<dbReference type="GO" id="GO:0003700">
    <property type="term" value="F:DNA-binding transcription factor activity"/>
    <property type="evidence" value="ECO:0007669"/>
    <property type="project" value="InterPro"/>
</dbReference>
<dbReference type="SUPFAM" id="SSF51182">
    <property type="entry name" value="RmlC-like cupins"/>
    <property type="match status" value="1"/>
</dbReference>
<dbReference type="PANTHER" id="PTHR46796">
    <property type="entry name" value="HTH-TYPE TRANSCRIPTIONAL ACTIVATOR RHAS-RELATED"/>
    <property type="match status" value="1"/>
</dbReference>
<evidence type="ECO:0000313" key="5">
    <source>
        <dbReference type="Proteomes" id="UP000287394"/>
    </source>
</evidence>
<dbReference type="Pfam" id="PF02311">
    <property type="entry name" value="AraC_binding"/>
    <property type="match status" value="1"/>
</dbReference>
<sequence>MMLSFSPETLISLDLPDGVLGFAKHYRNQGARSFVHHHQELELNFVLRGSGAYLAGAHRYDLTPGALVWLFPEQDHVLTAKSPDLEMWIAVFRPELLDFCCRTEHSRVLCAAHPDGHFRRFLSPLLAAPITRICEDILAAGSSVDRRNAGLGYLLTTAWDAYQAAGAGADQGRVHPAVQRAVQRLRGDDEGVSIPEIAREAGLSVSRLSDVFKRETGATLTEFRNQQRLERFARLYGAGERRTMLDAALEAGFGSYLQFYRVFQKEMGCAPSEHRRRRECPSKKSMRTE</sequence>
<dbReference type="RefSeq" id="WP_119324990.1">
    <property type="nucleotide sequence ID" value="NZ_AP025739.1"/>
</dbReference>
<dbReference type="Proteomes" id="UP000287394">
    <property type="component" value="Chromosome"/>
</dbReference>
<dbReference type="GO" id="GO:0043565">
    <property type="term" value="F:sequence-specific DNA binding"/>
    <property type="evidence" value="ECO:0007669"/>
    <property type="project" value="InterPro"/>
</dbReference>
<evidence type="ECO:0000256" key="3">
    <source>
        <dbReference type="ARBA" id="ARBA00023163"/>
    </source>
</evidence>
<dbReference type="InterPro" id="IPR014710">
    <property type="entry name" value="RmlC-like_jellyroll"/>
</dbReference>
<evidence type="ECO:0000256" key="1">
    <source>
        <dbReference type="ARBA" id="ARBA00023015"/>
    </source>
</evidence>